<dbReference type="PANTHER" id="PTHR36849:SF1">
    <property type="entry name" value="CYTOPLASMIC PROTEIN"/>
    <property type="match status" value="1"/>
</dbReference>
<dbReference type="RefSeq" id="WP_362916883.1">
    <property type="nucleotide sequence ID" value="NZ_JBHSBC010000008.1"/>
</dbReference>
<organism evidence="1 2">
    <name type="scientific">Streptosporangium jomthongense</name>
    <dbReference type="NCBI Taxonomy" id="1193683"/>
    <lineage>
        <taxon>Bacteria</taxon>
        <taxon>Bacillati</taxon>
        <taxon>Actinomycetota</taxon>
        <taxon>Actinomycetes</taxon>
        <taxon>Streptosporangiales</taxon>
        <taxon>Streptosporangiaceae</taxon>
        <taxon>Streptosporangium</taxon>
    </lineage>
</organism>
<dbReference type="InterPro" id="IPR052552">
    <property type="entry name" value="YeaO-like"/>
</dbReference>
<dbReference type="Pfam" id="PF22752">
    <property type="entry name" value="DUF488-N3i"/>
    <property type="match status" value="1"/>
</dbReference>
<name>A0ABV8EYZ4_9ACTN</name>
<accession>A0ABV8EYZ4</accession>
<evidence type="ECO:0000313" key="1">
    <source>
        <dbReference type="EMBL" id="MFC3980272.1"/>
    </source>
</evidence>
<comment type="caution">
    <text evidence="1">The sequence shown here is derived from an EMBL/GenBank/DDBJ whole genome shotgun (WGS) entry which is preliminary data.</text>
</comment>
<dbReference type="EMBL" id="JBHSBC010000008">
    <property type="protein sequence ID" value="MFC3980272.1"/>
    <property type="molecule type" value="Genomic_DNA"/>
</dbReference>
<proteinExistence type="predicted"/>
<reference evidence="2" key="1">
    <citation type="journal article" date="2019" name="Int. J. Syst. Evol. Microbiol.">
        <title>The Global Catalogue of Microorganisms (GCM) 10K type strain sequencing project: providing services to taxonomists for standard genome sequencing and annotation.</title>
        <authorList>
            <consortium name="The Broad Institute Genomics Platform"/>
            <consortium name="The Broad Institute Genome Sequencing Center for Infectious Disease"/>
            <person name="Wu L."/>
            <person name="Ma J."/>
        </authorList>
    </citation>
    <scope>NUCLEOTIDE SEQUENCE [LARGE SCALE GENOMIC DNA]</scope>
    <source>
        <strain evidence="2">TBRC 7912</strain>
    </source>
</reference>
<sequence length="121" mass="13911">MGSITISRAYDPEPTTGAVFLVDGMWPRGVRKEDLRLDGWTRDVAPSPELRTWFGHRPERFAEFRDRYLRELEANPEAVRPLLDAARKGPVTLLYSARDTEHNNAVVLRDHLRHLLATVPH</sequence>
<dbReference type="PANTHER" id="PTHR36849">
    <property type="entry name" value="CYTOPLASMIC PROTEIN-RELATED"/>
    <property type="match status" value="1"/>
</dbReference>
<protein>
    <submittedName>
        <fullName evidence="1">DUF488 domain-containing protein</fullName>
    </submittedName>
</protein>
<dbReference type="Proteomes" id="UP001595698">
    <property type="component" value="Unassembled WGS sequence"/>
</dbReference>
<gene>
    <name evidence="1" type="ORF">ACFOYY_09085</name>
</gene>
<keyword evidence="2" id="KW-1185">Reference proteome</keyword>
<evidence type="ECO:0000313" key="2">
    <source>
        <dbReference type="Proteomes" id="UP001595698"/>
    </source>
</evidence>